<dbReference type="Gene3D" id="1.10.10.10">
    <property type="entry name" value="Winged helix-like DNA-binding domain superfamily/Winged helix DNA-binding domain"/>
    <property type="match status" value="1"/>
</dbReference>
<keyword evidence="3" id="KW-0804">Transcription</keyword>
<dbReference type="SUPFAM" id="SSF46785">
    <property type="entry name" value="Winged helix' DNA-binding domain"/>
    <property type="match status" value="1"/>
</dbReference>
<evidence type="ECO:0000313" key="6">
    <source>
        <dbReference type="Proteomes" id="UP000759443"/>
    </source>
</evidence>
<dbReference type="PRINTS" id="PR00033">
    <property type="entry name" value="HTHASNC"/>
</dbReference>
<organism evidence="5 6">
    <name type="scientific">Rhizobium halophytocola</name>
    <dbReference type="NCBI Taxonomy" id="735519"/>
    <lineage>
        <taxon>Bacteria</taxon>
        <taxon>Pseudomonadati</taxon>
        <taxon>Pseudomonadota</taxon>
        <taxon>Alphaproteobacteria</taxon>
        <taxon>Hyphomicrobiales</taxon>
        <taxon>Rhizobiaceae</taxon>
        <taxon>Rhizobium/Agrobacterium group</taxon>
        <taxon>Rhizobium</taxon>
    </lineage>
</organism>
<dbReference type="PANTHER" id="PTHR30154">
    <property type="entry name" value="LEUCINE-RESPONSIVE REGULATORY PROTEIN"/>
    <property type="match status" value="1"/>
</dbReference>
<dbReference type="InterPro" id="IPR019888">
    <property type="entry name" value="Tscrpt_reg_AsnC-like"/>
</dbReference>
<accession>A0ABS4E2P3</accession>
<dbReference type="InterPro" id="IPR011008">
    <property type="entry name" value="Dimeric_a/b-barrel"/>
</dbReference>
<dbReference type="Proteomes" id="UP000759443">
    <property type="component" value="Unassembled WGS sequence"/>
</dbReference>
<dbReference type="Pfam" id="PF13404">
    <property type="entry name" value="HTH_AsnC-type"/>
    <property type="match status" value="1"/>
</dbReference>
<dbReference type="PANTHER" id="PTHR30154:SF34">
    <property type="entry name" value="TRANSCRIPTIONAL REGULATOR AZLB"/>
    <property type="match status" value="1"/>
</dbReference>
<evidence type="ECO:0000256" key="2">
    <source>
        <dbReference type="ARBA" id="ARBA00023125"/>
    </source>
</evidence>
<dbReference type="SMART" id="SM00344">
    <property type="entry name" value="HTH_ASNC"/>
    <property type="match status" value="1"/>
</dbReference>
<keyword evidence="1" id="KW-0805">Transcription regulation</keyword>
<reference evidence="5 6" key="1">
    <citation type="submission" date="2021-03" db="EMBL/GenBank/DDBJ databases">
        <title>Genomic Encyclopedia of Type Strains, Phase IV (KMG-IV): sequencing the most valuable type-strain genomes for metagenomic binning, comparative biology and taxonomic classification.</title>
        <authorList>
            <person name="Goeker M."/>
        </authorList>
    </citation>
    <scope>NUCLEOTIDE SEQUENCE [LARGE SCALE GENOMIC DNA]</scope>
    <source>
        <strain evidence="5 6">DSM 21600</strain>
    </source>
</reference>
<dbReference type="InterPro" id="IPR036390">
    <property type="entry name" value="WH_DNA-bd_sf"/>
</dbReference>
<evidence type="ECO:0000313" key="5">
    <source>
        <dbReference type="EMBL" id="MBP1852215.1"/>
    </source>
</evidence>
<dbReference type="InterPro" id="IPR019887">
    <property type="entry name" value="Tscrpt_reg_AsnC/Lrp_C"/>
</dbReference>
<evidence type="ECO:0000256" key="1">
    <source>
        <dbReference type="ARBA" id="ARBA00023015"/>
    </source>
</evidence>
<dbReference type="Gene3D" id="3.30.70.920">
    <property type="match status" value="1"/>
</dbReference>
<dbReference type="Pfam" id="PF01037">
    <property type="entry name" value="AsnC_trans_reg"/>
    <property type="match status" value="1"/>
</dbReference>
<sequence length="167" mass="18231">MTESRISGEKSEILRIMSWVFNRMSKLDDLDRDLLVALRQNARTPVASLAASTGASRATIAARIQRMVKNGTIGGFTITTAADLATSGVRAIVLIEVVGKVADKVALRLRGIPQVRALHSTNGQWDFIAELETADLAAFDEILRQIRMIEGINTTESNILLRTVKLA</sequence>
<dbReference type="GO" id="GO:0003677">
    <property type="term" value="F:DNA binding"/>
    <property type="evidence" value="ECO:0007669"/>
    <property type="project" value="UniProtKB-KW"/>
</dbReference>
<dbReference type="InterPro" id="IPR036388">
    <property type="entry name" value="WH-like_DNA-bd_sf"/>
</dbReference>
<evidence type="ECO:0000256" key="3">
    <source>
        <dbReference type="ARBA" id="ARBA00023163"/>
    </source>
</evidence>
<dbReference type="InterPro" id="IPR000485">
    <property type="entry name" value="AsnC-type_HTH_dom"/>
</dbReference>
<name>A0ABS4E2P3_9HYPH</name>
<proteinExistence type="predicted"/>
<keyword evidence="2 5" id="KW-0238">DNA-binding</keyword>
<protein>
    <submittedName>
        <fullName evidence="5">DNA-binding Lrp family transcriptional regulator</fullName>
    </submittedName>
</protein>
<dbReference type="EMBL" id="JAGGJU010000010">
    <property type="protein sequence ID" value="MBP1852215.1"/>
    <property type="molecule type" value="Genomic_DNA"/>
</dbReference>
<keyword evidence="6" id="KW-1185">Reference proteome</keyword>
<dbReference type="PROSITE" id="PS50956">
    <property type="entry name" value="HTH_ASNC_2"/>
    <property type="match status" value="1"/>
</dbReference>
<evidence type="ECO:0000259" key="4">
    <source>
        <dbReference type="PROSITE" id="PS50956"/>
    </source>
</evidence>
<comment type="caution">
    <text evidence="5">The sequence shown here is derived from an EMBL/GenBank/DDBJ whole genome shotgun (WGS) entry which is preliminary data.</text>
</comment>
<gene>
    <name evidence="5" type="ORF">J2Z17_003670</name>
</gene>
<dbReference type="SUPFAM" id="SSF54909">
    <property type="entry name" value="Dimeric alpha+beta barrel"/>
    <property type="match status" value="1"/>
</dbReference>
<feature type="domain" description="HTH asnC-type" evidence="4">
    <location>
        <begin position="27"/>
        <end position="90"/>
    </location>
</feature>